<gene>
    <name evidence="3" type="ORF">OHC33_003861</name>
</gene>
<dbReference type="PROSITE" id="PS51782">
    <property type="entry name" value="LYSM"/>
    <property type="match status" value="1"/>
</dbReference>
<evidence type="ECO:0000256" key="1">
    <source>
        <dbReference type="SAM" id="Phobius"/>
    </source>
</evidence>
<proteinExistence type="predicted"/>
<sequence length="163" mass="18497">MSTYHDYDDDDQNRLPAGFKRVGYDADTEIYTYESAEGEMYRGAPGNRYGRLVPVLAPIDYDFEEHVQDNTSSYRYFLPFLLLVIVFLLMVIAPPWKHNFGFGSSAKCETGTIKHEVRSGETCYELSKKYSTTLEELKKVNPKLKCDNLQIGEGICVPAADVS</sequence>
<dbReference type="EMBL" id="JAKLMC020000007">
    <property type="protein sequence ID" value="KAK5955181.1"/>
    <property type="molecule type" value="Genomic_DNA"/>
</dbReference>
<dbReference type="Gene3D" id="3.10.350.10">
    <property type="entry name" value="LysM domain"/>
    <property type="match status" value="1"/>
</dbReference>
<protein>
    <recommendedName>
        <fullName evidence="2">LysM domain-containing protein</fullName>
    </recommendedName>
</protein>
<evidence type="ECO:0000259" key="2">
    <source>
        <dbReference type="PROSITE" id="PS51782"/>
    </source>
</evidence>
<dbReference type="CDD" id="cd00118">
    <property type="entry name" value="LysM"/>
    <property type="match status" value="1"/>
</dbReference>
<comment type="caution">
    <text evidence="3">The sequence shown here is derived from an EMBL/GenBank/DDBJ whole genome shotgun (WGS) entry which is preliminary data.</text>
</comment>
<dbReference type="Proteomes" id="UP001316803">
    <property type="component" value="Unassembled WGS sequence"/>
</dbReference>
<dbReference type="SUPFAM" id="SSF54106">
    <property type="entry name" value="LysM domain"/>
    <property type="match status" value="1"/>
</dbReference>
<dbReference type="Pfam" id="PF01476">
    <property type="entry name" value="LysM"/>
    <property type="match status" value="1"/>
</dbReference>
<dbReference type="InterPro" id="IPR018392">
    <property type="entry name" value="LysM"/>
</dbReference>
<keyword evidence="1" id="KW-0812">Transmembrane</keyword>
<dbReference type="InterPro" id="IPR036779">
    <property type="entry name" value="LysM_dom_sf"/>
</dbReference>
<evidence type="ECO:0000313" key="4">
    <source>
        <dbReference type="Proteomes" id="UP001316803"/>
    </source>
</evidence>
<dbReference type="SMART" id="SM00257">
    <property type="entry name" value="LysM"/>
    <property type="match status" value="1"/>
</dbReference>
<evidence type="ECO:0000313" key="3">
    <source>
        <dbReference type="EMBL" id="KAK5955181.1"/>
    </source>
</evidence>
<organism evidence="3 4">
    <name type="scientific">Knufia fluminis</name>
    <dbReference type="NCBI Taxonomy" id="191047"/>
    <lineage>
        <taxon>Eukaryota</taxon>
        <taxon>Fungi</taxon>
        <taxon>Dikarya</taxon>
        <taxon>Ascomycota</taxon>
        <taxon>Pezizomycotina</taxon>
        <taxon>Eurotiomycetes</taxon>
        <taxon>Chaetothyriomycetidae</taxon>
        <taxon>Chaetothyriales</taxon>
        <taxon>Trichomeriaceae</taxon>
        <taxon>Knufia</taxon>
    </lineage>
</organism>
<keyword evidence="1" id="KW-1133">Transmembrane helix</keyword>
<keyword evidence="1" id="KW-0472">Membrane</keyword>
<accession>A0AAN8FBH6</accession>
<feature type="domain" description="LysM" evidence="2">
    <location>
        <begin position="113"/>
        <end position="157"/>
    </location>
</feature>
<keyword evidence="4" id="KW-1185">Reference proteome</keyword>
<dbReference type="AlphaFoldDB" id="A0AAN8FBH6"/>
<reference evidence="3 4" key="1">
    <citation type="submission" date="2022-12" db="EMBL/GenBank/DDBJ databases">
        <title>Genomic features and morphological characterization of a novel Knufia sp. strain isolated from spacecraft assembly facility.</title>
        <authorList>
            <person name="Teixeira M."/>
            <person name="Chander A.M."/>
            <person name="Stajich J.E."/>
            <person name="Venkateswaran K."/>
        </authorList>
    </citation>
    <scope>NUCLEOTIDE SEQUENCE [LARGE SCALE GENOMIC DNA]</scope>
    <source>
        <strain evidence="3 4">FJI-L2-BK-P2</strain>
    </source>
</reference>
<name>A0AAN8FBH6_9EURO</name>
<feature type="transmembrane region" description="Helical" evidence="1">
    <location>
        <begin position="76"/>
        <end position="96"/>
    </location>
</feature>